<dbReference type="Proteomes" id="UP000473699">
    <property type="component" value="Unassembled WGS sequence"/>
</dbReference>
<gene>
    <name evidence="3" type="ORF">FYJ74_03155</name>
</gene>
<sequence>MRKIFLFLCVFALASSAAAGFAYNIDVTVGGVRYTGRTFGNGVEYRVGGKVAGYAKTMGGVLTYTAPNNATLGTVRKVGNYWEYRDARNAPIARVEELGGRHTYKSANGSVIGYAVPLGGRTEYRAGNNATIGSADTNTLPFRPIPLENYLKQQKKAPAAKGVCLTRVTKLTPGGQAVGAGLQLGDFLIAFAGKDWTIFDLLNASYEVMHPKVAEKVRATREDEHLVMIVYRPVPGERDHAGGAIVALAPMSPGKKGYTYTTAADCEYYTVAGSKKYAAEIEAIYERWLEQEKAKAEQPAGAPEKSPEDGGAPGKSSALNAALRVLELLAAILG</sequence>
<evidence type="ECO:0000313" key="3">
    <source>
        <dbReference type="EMBL" id="MST55047.1"/>
    </source>
</evidence>
<evidence type="ECO:0000256" key="2">
    <source>
        <dbReference type="SAM" id="SignalP"/>
    </source>
</evidence>
<protein>
    <recommendedName>
        <fullName evidence="5">PDZ domain-containing protein</fullName>
    </recommendedName>
</protein>
<organism evidence="3 4">
    <name type="scientific">Pyramidobacter porci</name>
    <dbReference type="NCBI Taxonomy" id="2605789"/>
    <lineage>
        <taxon>Bacteria</taxon>
        <taxon>Thermotogati</taxon>
        <taxon>Synergistota</taxon>
        <taxon>Synergistia</taxon>
        <taxon>Synergistales</taxon>
        <taxon>Dethiosulfovibrionaceae</taxon>
        <taxon>Pyramidobacter</taxon>
    </lineage>
</organism>
<accession>A0A6L5YBX2</accession>
<dbReference type="RefSeq" id="WP_154528150.1">
    <property type="nucleotide sequence ID" value="NZ_VUNH01000002.1"/>
</dbReference>
<keyword evidence="2" id="KW-0732">Signal</keyword>
<reference evidence="3 4" key="1">
    <citation type="submission" date="2019-08" db="EMBL/GenBank/DDBJ databases">
        <title>In-depth cultivation of the pig gut microbiome towards novel bacterial diversity and tailored functional studies.</title>
        <authorList>
            <person name="Wylensek D."/>
            <person name="Hitch T.C.A."/>
            <person name="Clavel T."/>
        </authorList>
    </citation>
    <scope>NUCLEOTIDE SEQUENCE [LARGE SCALE GENOMIC DNA]</scope>
    <source>
        <strain evidence="3 4">SM-530-WT-4B</strain>
    </source>
</reference>
<feature type="chain" id="PRO_5026903250" description="PDZ domain-containing protein" evidence="2">
    <location>
        <begin position="20"/>
        <end position="334"/>
    </location>
</feature>
<feature type="signal peptide" evidence="2">
    <location>
        <begin position="1"/>
        <end position="19"/>
    </location>
</feature>
<keyword evidence="4" id="KW-1185">Reference proteome</keyword>
<feature type="region of interest" description="Disordered" evidence="1">
    <location>
        <begin position="295"/>
        <end position="316"/>
    </location>
</feature>
<dbReference type="SUPFAM" id="SSF50156">
    <property type="entry name" value="PDZ domain-like"/>
    <property type="match status" value="1"/>
</dbReference>
<name>A0A6L5YBX2_9BACT</name>
<dbReference type="AlphaFoldDB" id="A0A6L5YBX2"/>
<dbReference type="InterPro" id="IPR036034">
    <property type="entry name" value="PDZ_sf"/>
</dbReference>
<proteinExistence type="predicted"/>
<evidence type="ECO:0000313" key="4">
    <source>
        <dbReference type="Proteomes" id="UP000473699"/>
    </source>
</evidence>
<comment type="caution">
    <text evidence="3">The sequence shown here is derived from an EMBL/GenBank/DDBJ whole genome shotgun (WGS) entry which is preliminary data.</text>
</comment>
<evidence type="ECO:0008006" key="5">
    <source>
        <dbReference type="Google" id="ProtNLM"/>
    </source>
</evidence>
<evidence type="ECO:0000256" key="1">
    <source>
        <dbReference type="SAM" id="MobiDB-lite"/>
    </source>
</evidence>
<dbReference type="EMBL" id="VUNH01000002">
    <property type="protein sequence ID" value="MST55047.1"/>
    <property type="molecule type" value="Genomic_DNA"/>
</dbReference>